<comment type="caution">
    <text evidence="1">Lacks conserved residue(s) required for the propagation of feature annotation.</text>
</comment>
<protein>
    <recommendedName>
        <fullName evidence="2">EGF-like domain-containing protein</fullName>
    </recommendedName>
</protein>
<feature type="disulfide bond" evidence="1">
    <location>
        <begin position="110"/>
        <end position="127"/>
    </location>
</feature>
<feature type="disulfide bond" evidence="1">
    <location>
        <begin position="129"/>
        <end position="138"/>
    </location>
</feature>
<dbReference type="InterPro" id="IPR000742">
    <property type="entry name" value="EGF"/>
</dbReference>
<evidence type="ECO:0000259" key="2">
    <source>
        <dbReference type="PROSITE" id="PS50026"/>
    </source>
</evidence>
<dbReference type="CDD" id="cd00054">
    <property type="entry name" value="EGF_CA"/>
    <property type="match status" value="1"/>
</dbReference>
<name>A0ABQ9E7W6_TEGGR</name>
<keyword evidence="1" id="KW-1015">Disulfide bond</keyword>
<sequence length="148" mass="16677">MAGRVTTGKMESLTVAPVNGDTKVKHAKEIHILFDRTSFTCCLYIHVSLENQQLLIRVPVILVRTEQHVIHGQMDSRFHVLVLGGIWEQGVKKAKLMQRATLTPCMSFPCKNGGICKNSFDGKSYECICPNKYSGENCQKGIIMRLYF</sequence>
<evidence type="ECO:0000256" key="1">
    <source>
        <dbReference type="PROSITE-ProRule" id="PRU00076"/>
    </source>
</evidence>
<evidence type="ECO:0000313" key="4">
    <source>
        <dbReference type="Proteomes" id="UP001217089"/>
    </source>
</evidence>
<dbReference type="Pfam" id="PF00008">
    <property type="entry name" value="EGF"/>
    <property type="match status" value="1"/>
</dbReference>
<proteinExistence type="predicted"/>
<feature type="domain" description="EGF-like" evidence="2">
    <location>
        <begin position="101"/>
        <end position="139"/>
    </location>
</feature>
<accession>A0ABQ9E7W6</accession>
<gene>
    <name evidence="3" type="ORF">KUTeg_020389</name>
</gene>
<evidence type="ECO:0000313" key="3">
    <source>
        <dbReference type="EMBL" id="KAJ8301402.1"/>
    </source>
</evidence>
<keyword evidence="4" id="KW-1185">Reference proteome</keyword>
<comment type="caution">
    <text evidence="3">The sequence shown here is derived from an EMBL/GenBank/DDBJ whole genome shotgun (WGS) entry which is preliminary data.</text>
</comment>
<dbReference type="SMART" id="SM00181">
    <property type="entry name" value="EGF"/>
    <property type="match status" value="1"/>
</dbReference>
<dbReference type="PROSITE" id="PS50026">
    <property type="entry name" value="EGF_3"/>
    <property type="match status" value="1"/>
</dbReference>
<dbReference type="PROSITE" id="PS00022">
    <property type="entry name" value="EGF_1"/>
    <property type="match status" value="1"/>
</dbReference>
<dbReference type="EMBL" id="JARBDR010000918">
    <property type="protein sequence ID" value="KAJ8301402.1"/>
    <property type="molecule type" value="Genomic_DNA"/>
</dbReference>
<dbReference type="Gene3D" id="2.10.25.10">
    <property type="entry name" value="Laminin"/>
    <property type="match status" value="1"/>
</dbReference>
<dbReference type="Proteomes" id="UP001217089">
    <property type="component" value="Unassembled WGS sequence"/>
</dbReference>
<dbReference type="SUPFAM" id="SSF57196">
    <property type="entry name" value="EGF/Laminin"/>
    <property type="match status" value="1"/>
</dbReference>
<organism evidence="3 4">
    <name type="scientific">Tegillarca granosa</name>
    <name type="common">Malaysian cockle</name>
    <name type="synonym">Anadara granosa</name>
    <dbReference type="NCBI Taxonomy" id="220873"/>
    <lineage>
        <taxon>Eukaryota</taxon>
        <taxon>Metazoa</taxon>
        <taxon>Spiralia</taxon>
        <taxon>Lophotrochozoa</taxon>
        <taxon>Mollusca</taxon>
        <taxon>Bivalvia</taxon>
        <taxon>Autobranchia</taxon>
        <taxon>Pteriomorphia</taxon>
        <taxon>Arcoida</taxon>
        <taxon>Arcoidea</taxon>
        <taxon>Arcidae</taxon>
        <taxon>Tegillarca</taxon>
    </lineage>
</organism>
<keyword evidence="1" id="KW-0245">EGF-like domain</keyword>
<reference evidence="3 4" key="1">
    <citation type="submission" date="2022-12" db="EMBL/GenBank/DDBJ databases">
        <title>Chromosome-level genome of Tegillarca granosa.</title>
        <authorList>
            <person name="Kim J."/>
        </authorList>
    </citation>
    <scope>NUCLEOTIDE SEQUENCE [LARGE SCALE GENOMIC DNA]</scope>
    <source>
        <strain evidence="3">Teg-2019</strain>
        <tissue evidence="3">Adductor muscle</tissue>
    </source>
</reference>